<dbReference type="InterPro" id="IPR013103">
    <property type="entry name" value="RVT_2"/>
</dbReference>
<dbReference type="PANTHER" id="PTHR11439:SF465">
    <property type="entry name" value="REVERSE TRANSCRIPTASE TY1_COPIA-TYPE DOMAIN-CONTAINING PROTEIN"/>
    <property type="match status" value="1"/>
</dbReference>
<dbReference type="OrthoDB" id="1711174at2759"/>
<dbReference type="Pfam" id="PF07727">
    <property type="entry name" value="RVT_2"/>
    <property type="match status" value="1"/>
</dbReference>
<name>A0A8M8UUC7_SESIN</name>
<evidence type="ECO:0000313" key="3">
    <source>
        <dbReference type="RefSeq" id="XP_020547600.1"/>
    </source>
</evidence>
<evidence type="ECO:0000313" key="2">
    <source>
        <dbReference type="Proteomes" id="UP000504604"/>
    </source>
</evidence>
<dbReference type="CDD" id="cd09272">
    <property type="entry name" value="RNase_HI_RT_Ty1"/>
    <property type="match status" value="1"/>
</dbReference>
<reference evidence="3" key="1">
    <citation type="submission" date="2025-08" db="UniProtKB">
        <authorList>
            <consortium name="RefSeq"/>
        </authorList>
    </citation>
    <scope>IDENTIFICATION</scope>
</reference>
<dbReference type="KEGG" id="sind:110011584"/>
<dbReference type="SUPFAM" id="SSF56672">
    <property type="entry name" value="DNA/RNA polymerases"/>
    <property type="match status" value="1"/>
</dbReference>
<sequence>MTVRLFLAIAAAREWPIQQLDINNAFLHGHLDEDIYMTPPEGYEVAPHLACKLTRSLYGLKQASRQWNVEFTSRLTSYGFRQSVHDHCLFIKNTSSGPLVLLVYVDDILLTGPSISTIQAVKTYLHNLFTIKDIGDARYFLGLKIARCSDGLYILQTKYVMDIIRDTGLCQSRPAATPFPQGLRLQSTLDDPLPKPNSYRRLVGRLLYLGYTRPDISHSVQQLSQFLTHPCESHWQAALHVVRYLKSCPSKGLFFSSQSSLTLTAYCDADWATCPDSRRSLTGFCIFLGPALISWKTKKQCTVSRSTAEAEYRSLAATVCELRWISYIMTDLGMSTSFPIDLFCDNKAALHILANPVFHERTKHIEMDCHLVRDAYKEGFIAPSFVRSSLQLADIFTKVLPMSAFTSLLTKLGLFAIEPGPTCGGDVESLKMSSNEDLDAAG</sequence>
<dbReference type="Proteomes" id="UP000504604">
    <property type="component" value="Linkage group LG2"/>
</dbReference>
<evidence type="ECO:0000259" key="1">
    <source>
        <dbReference type="Pfam" id="PF07727"/>
    </source>
</evidence>
<dbReference type="PANTHER" id="PTHR11439">
    <property type="entry name" value="GAG-POL-RELATED RETROTRANSPOSON"/>
    <property type="match status" value="1"/>
</dbReference>
<dbReference type="AlphaFoldDB" id="A0A8M8UUC7"/>
<feature type="domain" description="Reverse transcriptase Ty1/copia-type" evidence="1">
    <location>
        <begin position="2"/>
        <end position="179"/>
    </location>
</feature>
<dbReference type="InterPro" id="IPR043502">
    <property type="entry name" value="DNA/RNA_pol_sf"/>
</dbReference>
<dbReference type="GeneID" id="110011584"/>
<keyword evidence="2" id="KW-1185">Reference proteome</keyword>
<accession>A0A8M8UUC7</accession>
<organism evidence="2 3">
    <name type="scientific">Sesamum indicum</name>
    <name type="common">Oriental sesame</name>
    <name type="synonym">Sesamum orientale</name>
    <dbReference type="NCBI Taxonomy" id="4182"/>
    <lineage>
        <taxon>Eukaryota</taxon>
        <taxon>Viridiplantae</taxon>
        <taxon>Streptophyta</taxon>
        <taxon>Embryophyta</taxon>
        <taxon>Tracheophyta</taxon>
        <taxon>Spermatophyta</taxon>
        <taxon>Magnoliopsida</taxon>
        <taxon>eudicotyledons</taxon>
        <taxon>Gunneridae</taxon>
        <taxon>Pentapetalae</taxon>
        <taxon>asterids</taxon>
        <taxon>lamiids</taxon>
        <taxon>Lamiales</taxon>
        <taxon>Pedaliaceae</taxon>
        <taxon>Sesamum</taxon>
    </lineage>
</organism>
<gene>
    <name evidence="3" type="primary">LOC110011584</name>
</gene>
<dbReference type="RefSeq" id="XP_020547600.1">
    <property type="nucleotide sequence ID" value="XM_020691941.1"/>
</dbReference>
<proteinExistence type="predicted"/>
<protein>
    <submittedName>
        <fullName evidence="3">Uncharacterized protein LOC110011584</fullName>
    </submittedName>
</protein>